<dbReference type="AlphaFoldDB" id="A0A2N3YF25"/>
<dbReference type="PANTHER" id="PTHR43841:SF1">
    <property type="entry name" value="3-HYDROXYACYL-THIOESTER DEHYDRATASE X"/>
    <property type="match status" value="1"/>
</dbReference>
<dbReference type="PRINTS" id="PR01483">
    <property type="entry name" value="FASYNTHASE"/>
</dbReference>
<reference evidence="3 4" key="1">
    <citation type="submission" date="2017-12" db="EMBL/GenBank/DDBJ databases">
        <title>Sequencing the genomes of 1000 Actinobacteria strains.</title>
        <authorList>
            <person name="Klenk H.-P."/>
        </authorList>
    </citation>
    <scope>NUCLEOTIDE SEQUENCE [LARGE SCALE GENOMIC DNA]</scope>
    <source>
        <strain evidence="3 4">DSM 12806</strain>
    </source>
</reference>
<dbReference type="Gene3D" id="3.10.129.10">
    <property type="entry name" value="Hotdog Thioesterase"/>
    <property type="match status" value="1"/>
</dbReference>
<evidence type="ECO:0000259" key="2">
    <source>
        <dbReference type="Pfam" id="PF01575"/>
    </source>
</evidence>
<accession>A0A2N3YF25</accession>
<proteinExistence type="inferred from homology"/>
<dbReference type="PANTHER" id="PTHR43841">
    <property type="entry name" value="3-HYDROXYACYL-THIOESTER DEHYDRATASE HTDX-RELATED"/>
    <property type="match status" value="1"/>
</dbReference>
<dbReference type="RefSeq" id="WP_101394168.1">
    <property type="nucleotide sequence ID" value="NZ_PJNE01000001.1"/>
</dbReference>
<dbReference type="OrthoDB" id="9774179at2"/>
<sequence>MSVVVETLAGMPSTAPQLARAALTARGRRGSTVPERTLRVEDVRVDRTRLAAYQRLTGYDVGDALPQPYPWVLAFPLQTALMTRPDFPVALPGLVHLENRVTTHRRLDAAEGLTLDVSAGDLRPHRRGRTLGVRIEARVADELVWECDSVYLARGRGTEDAPRGDTPPKLPGGPVVGVWRLPPSLGREYAAVSGDVNPIHLHPLAARAMGFPRHLAHGMWTYARTLAALGRCSLGPSSSRVWFTKPVFLPATVELVRTTGDDGVVLAGLRAHEDPSTTHVVVRVEPHPER</sequence>
<dbReference type="EMBL" id="PJNE01000001">
    <property type="protein sequence ID" value="PKW25457.1"/>
    <property type="molecule type" value="Genomic_DNA"/>
</dbReference>
<dbReference type="Proteomes" id="UP000233781">
    <property type="component" value="Unassembled WGS sequence"/>
</dbReference>
<dbReference type="GO" id="GO:0005835">
    <property type="term" value="C:fatty acid synthase complex"/>
    <property type="evidence" value="ECO:0007669"/>
    <property type="project" value="InterPro"/>
</dbReference>
<dbReference type="InterPro" id="IPR029069">
    <property type="entry name" value="HotDog_dom_sf"/>
</dbReference>
<gene>
    <name evidence="3" type="ORF">ATL31_0247</name>
</gene>
<evidence type="ECO:0000256" key="1">
    <source>
        <dbReference type="ARBA" id="ARBA00005254"/>
    </source>
</evidence>
<dbReference type="InterPro" id="IPR002539">
    <property type="entry name" value="MaoC-like_dom"/>
</dbReference>
<dbReference type="GO" id="GO:0004312">
    <property type="term" value="F:fatty acid synthase activity"/>
    <property type="evidence" value="ECO:0007669"/>
    <property type="project" value="InterPro"/>
</dbReference>
<comment type="caution">
    <text evidence="3">The sequence shown here is derived from an EMBL/GenBank/DDBJ whole genome shotgun (WGS) entry which is preliminary data.</text>
</comment>
<organism evidence="3 4">
    <name type="scientific">Phycicoccus duodecadis</name>
    <dbReference type="NCBI Taxonomy" id="173053"/>
    <lineage>
        <taxon>Bacteria</taxon>
        <taxon>Bacillati</taxon>
        <taxon>Actinomycetota</taxon>
        <taxon>Actinomycetes</taxon>
        <taxon>Micrococcales</taxon>
        <taxon>Intrasporangiaceae</taxon>
        <taxon>Phycicoccus</taxon>
    </lineage>
</organism>
<comment type="similarity">
    <text evidence="1">Belongs to the enoyl-CoA hydratase/isomerase family.</text>
</comment>
<protein>
    <submittedName>
        <fullName evidence="3">MaoC dehydratase-like protein</fullName>
    </submittedName>
</protein>
<dbReference type="InterPro" id="IPR003965">
    <property type="entry name" value="Fatty_acid_synthase"/>
</dbReference>
<name>A0A2N3YF25_9MICO</name>
<dbReference type="Pfam" id="PF01575">
    <property type="entry name" value="MaoC_dehydratas"/>
    <property type="match status" value="1"/>
</dbReference>
<dbReference type="GO" id="GO:0006633">
    <property type="term" value="P:fatty acid biosynthetic process"/>
    <property type="evidence" value="ECO:0007669"/>
    <property type="project" value="InterPro"/>
</dbReference>
<evidence type="ECO:0000313" key="3">
    <source>
        <dbReference type="EMBL" id="PKW25457.1"/>
    </source>
</evidence>
<feature type="domain" description="MaoC-like" evidence="2">
    <location>
        <begin position="187"/>
        <end position="255"/>
    </location>
</feature>
<keyword evidence="4" id="KW-1185">Reference proteome</keyword>
<dbReference type="SUPFAM" id="SSF54637">
    <property type="entry name" value="Thioesterase/thiol ester dehydrase-isomerase"/>
    <property type="match status" value="2"/>
</dbReference>
<evidence type="ECO:0000313" key="4">
    <source>
        <dbReference type="Proteomes" id="UP000233781"/>
    </source>
</evidence>